<name>A0AAW2R0N9_SESRA</name>
<organism evidence="1">
    <name type="scientific">Sesamum radiatum</name>
    <name type="common">Black benniseed</name>
    <dbReference type="NCBI Taxonomy" id="300843"/>
    <lineage>
        <taxon>Eukaryota</taxon>
        <taxon>Viridiplantae</taxon>
        <taxon>Streptophyta</taxon>
        <taxon>Embryophyta</taxon>
        <taxon>Tracheophyta</taxon>
        <taxon>Spermatophyta</taxon>
        <taxon>Magnoliopsida</taxon>
        <taxon>eudicotyledons</taxon>
        <taxon>Gunneridae</taxon>
        <taxon>Pentapetalae</taxon>
        <taxon>asterids</taxon>
        <taxon>lamiids</taxon>
        <taxon>Lamiales</taxon>
        <taxon>Pedaliaceae</taxon>
        <taxon>Sesamum</taxon>
    </lineage>
</organism>
<reference evidence="1" key="2">
    <citation type="journal article" date="2024" name="Plant">
        <title>Genomic evolution and insights into agronomic trait innovations of Sesamum species.</title>
        <authorList>
            <person name="Miao H."/>
            <person name="Wang L."/>
            <person name="Qu L."/>
            <person name="Liu H."/>
            <person name="Sun Y."/>
            <person name="Le M."/>
            <person name="Wang Q."/>
            <person name="Wei S."/>
            <person name="Zheng Y."/>
            <person name="Lin W."/>
            <person name="Duan Y."/>
            <person name="Cao H."/>
            <person name="Xiong S."/>
            <person name="Wang X."/>
            <person name="Wei L."/>
            <person name="Li C."/>
            <person name="Ma Q."/>
            <person name="Ju M."/>
            <person name="Zhao R."/>
            <person name="Li G."/>
            <person name="Mu C."/>
            <person name="Tian Q."/>
            <person name="Mei H."/>
            <person name="Zhang T."/>
            <person name="Gao T."/>
            <person name="Zhang H."/>
        </authorList>
    </citation>
    <scope>NUCLEOTIDE SEQUENCE</scope>
    <source>
        <strain evidence="1">G02</strain>
    </source>
</reference>
<proteinExistence type="predicted"/>
<dbReference type="AlphaFoldDB" id="A0AAW2R0N9"/>
<dbReference type="EMBL" id="JACGWJ010000014">
    <property type="protein sequence ID" value="KAL0373740.1"/>
    <property type="molecule type" value="Genomic_DNA"/>
</dbReference>
<reference evidence="1" key="1">
    <citation type="submission" date="2020-06" db="EMBL/GenBank/DDBJ databases">
        <authorList>
            <person name="Li T."/>
            <person name="Hu X."/>
            <person name="Zhang T."/>
            <person name="Song X."/>
            <person name="Zhang H."/>
            <person name="Dai N."/>
            <person name="Sheng W."/>
            <person name="Hou X."/>
            <person name="Wei L."/>
        </authorList>
    </citation>
    <scope>NUCLEOTIDE SEQUENCE</scope>
    <source>
        <strain evidence="1">G02</strain>
        <tissue evidence="1">Leaf</tissue>
    </source>
</reference>
<protein>
    <recommendedName>
        <fullName evidence="2">Reverse transcriptase domain-containing protein</fullName>
    </recommendedName>
</protein>
<evidence type="ECO:0000313" key="1">
    <source>
        <dbReference type="EMBL" id="KAL0373740.1"/>
    </source>
</evidence>
<comment type="caution">
    <text evidence="1">The sequence shown here is derived from an EMBL/GenBank/DDBJ whole genome shotgun (WGS) entry which is preliminary data.</text>
</comment>
<sequence>MSFFFMFNGKPFGYLQRSKGPPPGDPLSLYLFLFSAEALCGLVRQAKEEGSIRGGVLHWTLCVPLAFCDGTLLFYNATGKTLLSIRGLLTRFEHGSRLQVNYQKSAIVFSRNVSLPVQEELVALLGVVRVEKHEKYLGLPSIIGKSKMEVFEGLKDRV</sequence>
<gene>
    <name evidence="1" type="ORF">Sradi_3289700</name>
</gene>
<accession>A0AAW2R0N9</accession>
<evidence type="ECO:0008006" key="2">
    <source>
        <dbReference type="Google" id="ProtNLM"/>
    </source>
</evidence>